<name>A0A2S4WDC8_9BASI</name>
<evidence type="ECO:0000313" key="3">
    <source>
        <dbReference type="Proteomes" id="UP000238274"/>
    </source>
</evidence>
<reference evidence="2 3" key="1">
    <citation type="submission" date="2017-12" db="EMBL/GenBank/DDBJ databases">
        <title>Gene loss provides genomic basis for host adaptation in cereal stripe rust fungi.</title>
        <authorList>
            <person name="Xia C."/>
        </authorList>
    </citation>
    <scope>NUCLEOTIDE SEQUENCE [LARGE SCALE GENOMIC DNA]</scope>
    <source>
        <strain evidence="2 3">93TX-2</strain>
    </source>
</reference>
<dbReference type="VEuPathDB" id="FungiDB:PSHT_04253"/>
<reference evidence="3" key="3">
    <citation type="journal article" date="2018" name="Mol. Plant Microbe Interact.">
        <title>Genome sequence resources for the wheat stripe rust pathogen (Puccinia striiformis f. sp. tritici) and the barley stripe rust pathogen (Puccinia striiformis f. sp. hordei).</title>
        <authorList>
            <person name="Xia C."/>
            <person name="Wang M."/>
            <person name="Yin C."/>
            <person name="Cornejo O.E."/>
            <person name="Hulbert S.H."/>
            <person name="Chen X."/>
        </authorList>
    </citation>
    <scope>NUCLEOTIDE SEQUENCE [LARGE SCALE GENOMIC DNA]</scope>
    <source>
        <strain evidence="3">93TX-2</strain>
    </source>
</reference>
<evidence type="ECO:0000313" key="2">
    <source>
        <dbReference type="EMBL" id="POW19795.1"/>
    </source>
</evidence>
<dbReference type="Proteomes" id="UP000238274">
    <property type="component" value="Unassembled WGS sequence"/>
</dbReference>
<feature type="region of interest" description="Disordered" evidence="1">
    <location>
        <begin position="64"/>
        <end position="93"/>
    </location>
</feature>
<protein>
    <submittedName>
        <fullName evidence="2">Uncharacterized protein</fullName>
    </submittedName>
</protein>
<dbReference type="EMBL" id="PKSM01000043">
    <property type="protein sequence ID" value="POW19795.1"/>
    <property type="molecule type" value="Genomic_DNA"/>
</dbReference>
<keyword evidence="3" id="KW-1185">Reference proteome</keyword>
<feature type="non-terminal residue" evidence="2">
    <location>
        <position position="1"/>
    </location>
</feature>
<feature type="compositionally biased region" description="Polar residues" evidence="1">
    <location>
        <begin position="64"/>
        <end position="86"/>
    </location>
</feature>
<proteinExistence type="predicted"/>
<feature type="compositionally biased region" description="Polar residues" evidence="1">
    <location>
        <begin position="17"/>
        <end position="30"/>
    </location>
</feature>
<reference evidence="3" key="2">
    <citation type="journal article" date="2018" name="BMC Genomics">
        <title>Genomic insights into host adaptation between the wheat stripe rust pathogen (Puccinia striiformis f. sp. tritici) and the barley stripe rust pathogen (Puccinia striiformis f. sp. hordei).</title>
        <authorList>
            <person name="Xia C."/>
            <person name="Wang M."/>
            <person name="Yin C."/>
            <person name="Cornejo O.E."/>
            <person name="Hulbert S.H."/>
            <person name="Chen X."/>
        </authorList>
    </citation>
    <scope>NUCLEOTIDE SEQUENCE [LARGE SCALE GENOMIC DNA]</scope>
    <source>
        <strain evidence="3">93TX-2</strain>
    </source>
</reference>
<comment type="caution">
    <text evidence="2">The sequence shown here is derived from an EMBL/GenBank/DDBJ whole genome shotgun (WGS) entry which is preliminary data.</text>
</comment>
<evidence type="ECO:0000256" key="1">
    <source>
        <dbReference type="SAM" id="MobiDB-lite"/>
    </source>
</evidence>
<feature type="region of interest" description="Disordered" evidence="1">
    <location>
        <begin position="1"/>
        <end position="30"/>
    </location>
</feature>
<accession>A0A2S4WDC8</accession>
<gene>
    <name evidence="2" type="ORF">PSHT_04253</name>
</gene>
<dbReference type="VEuPathDB" id="FungiDB:PSTT_05922"/>
<dbReference type="AlphaFoldDB" id="A0A2S4WDC8"/>
<organism evidence="2 3">
    <name type="scientific">Puccinia striiformis</name>
    <dbReference type="NCBI Taxonomy" id="27350"/>
    <lineage>
        <taxon>Eukaryota</taxon>
        <taxon>Fungi</taxon>
        <taxon>Dikarya</taxon>
        <taxon>Basidiomycota</taxon>
        <taxon>Pucciniomycotina</taxon>
        <taxon>Pucciniomycetes</taxon>
        <taxon>Pucciniales</taxon>
        <taxon>Pucciniaceae</taxon>
        <taxon>Puccinia</taxon>
    </lineage>
</organism>
<sequence length="185" mass="20961">SALFDGQLAGTRAVKRPSQTGQASTINRTPQQAFRKISKSDLLQRHPPQSFPRRRFQARYVGHLSQSHHSNISGPHPASESSQRWQQCGRPQPHGVDWDVHGTADSVCYLSCPTSTSHRSLRSYLFTRIPQLTHSTVLIPPNQSLHCFLTRIHRLNHPTVFVLKSTEPITQLPLYSNRQPHHSLN</sequence>